<reference evidence="5" key="1">
    <citation type="submission" date="2025-08" db="UniProtKB">
        <authorList>
            <consortium name="Ensembl"/>
        </authorList>
    </citation>
    <scope>IDENTIFICATION</scope>
</reference>
<comment type="similarity">
    <text evidence="1">Belongs to the E2F/DP family.</text>
</comment>
<evidence type="ECO:0000256" key="4">
    <source>
        <dbReference type="ARBA" id="ARBA00023163"/>
    </source>
</evidence>
<evidence type="ECO:0000313" key="5">
    <source>
        <dbReference type="Ensembl" id="ENSNMLP00000040411.1"/>
    </source>
</evidence>
<accession>A0A8C6UUT1</accession>
<dbReference type="Gene3D" id="6.10.250.540">
    <property type="match status" value="1"/>
</dbReference>
<dbReference type="GO" id="GO:0003677">
    <property type="term" value="F:DNA binding"/>
    <property type="evidence" value="ECO:0007669"/>
    <property type="project" value="UniProtKB-KW"/>
</dbReference>
<sequence>MTKCNLQLRLLTEDPQNKKYPLNFLDFLLLFCYFAFCVKAPPETQMQVTEPRLPGFSQSTQGPIDVFLCPEDSSGVCSPVTGSSPLKPNGDNPCWEETPLLVWGTLTLTSLLCPLRTSSVEMVFLSHWTVL</sequence>
<evidence type="ECO:0000256" key="2">
    <source>
        <dbReference type="ARBA" id="ARBA00023015"/>
    </source>
</evidence>
<protein>
    <submittedName>
        <fullName evidence="5">Uncharacterized protein</fullName>
    </submittedName>
</protein>
<keyword evidence="2" id="KW-0805">Transcription regulation</keyword>
<evidence type="ECO:0000256" key="3">
    <source>
        <dbReference type="ARBA" id="ARBA00023125"/>
    </source>
</evidence>
<dbReference type="InterPro" id="IPR037241">
    <property type="entry name" value="E2F-DP_heterodim"/>
</dbReference>
<proteinExistence type="inferred from homology"/>
<evidence type="ECO:0000256" key="1">
    <source>
        <dbReference type="ARBA" id="ARBA00010940"/>
    </source>
</evidence>
<dbReference type="Proteomes" id="UP000694523">
    <property type="component" value="Unplaced"/>
</dbReference>
<keyword evidence="3" id="KW-0238">DNA-binding</keyword>
<evidence type="ECO:0000313" key="6">
    <source>
        <dbReference type="Proteomes" id="UP000694523"/>
    </source>
</evidence>
<dbReference type="AlphaFoldDB" id="A0A8C6UUT1"/>
<keyword evidence="4" id="KW-0804">Transcription</keyword>
<name>A0A8C6UUT1_9GOBI</name>
<reference evidence="5" key="2">
    <citation type="submission" date="2025-09" db="UniProtKB">
        <authorList>
            <consortium name="Ensembl"/>
        </authorList>
    </citation>
    <scope>IDENTIFICATION</scope>
</reference>
<dbReference type="Ensembl" id="ENSNMLT00000044951.1">
    <property type="protein sequence ID" value="ENSNMLP00000040411.1"/>
    <property type="gene ID" value="ENSNMLG00000024829.1"/>
</dbReference>
<keyword evidence="6" id="KW-1185">Reference proteome</keyword>
<organism evidence="5 6">
    <name type="scientific">Neogobius melanostomus</name>
    <name type="common">round goby</name>
    <dbReference type="NCBI Taxonomy" id="47308"/>
    <lineage>
        <taxon>Eukaryota</taxon>
        <taxon>Metazoa</taxon>
        <taxon>Chordata</taxon>
        <taxon>Craniata</taxon>
        <taxon>Vertebrata</taxon>
        <taxon>Euteleostomi</taxon>
        <taxon>Actinopterygii</taxon>
        <taxon>Neopterygii</taxon>
        <taxon>Teleostei</taxon>
        <taxon>Neoteleostei</taxon>
        <taxon>Acanthomorphata</taxon>
        <taxon>Gobiaria</taxon>
        <taxon>Gobiiformes</taxon>
        <taxon>Gobioidei</taxon>
        <taxon>Gobiidae</taxon>
        <taxon>Benthophilinae</taxon>
        <taxon>Neogobiini</taxon>
        <taxon>Neogobius</taxon>
    </lineage>
</organism>
<dbReference type="SUPFAM" id="SSF144074">
    <property type="entry name" value="E2F-DP heterodimerization region"/>
    <property type="match status" value="1"/>
</dbReference>